<name>A0A9W8B6C7_9FUNG</name>
<dbReference type="Pfam" id="PF00400">
    <property type="entry name" value="WD40"/>
    <property type="match status" value="4"/>
</dbReference>
<dbReference type="PANTHER" id="PTHR16017:SF0">
    <property type="entry name" value="WD REPEAT-CONTAINING PROTEIN 70"/>
    <property type="match status" value="1"/>
</dbReference>
<dbReference type="PANTHER" id="PTHR16017">
    <property type="entry name" value="GASTRULATION DEFECTIVE PROTEIN 1-RELATED"/>
    <property type="match status" value="1"/>
</dbReference>
<dbReference type="InterPro" id="IPR036322">
    <property type="entry name" value="WD40_repeat_dom_sf"/>
</dbReference>
<keyword evidence="2" id="KW-0677">Repeat</keyword>
<evidence type="ECO:0000313" key="6">
    <source>
        <dbReference type="Proteomes" id="UP001151582"/>
    </source>
</evidence>
<dbReference type="Gene3D" id="2.130.10.10">
    <property type="entry name" value="YVTN repeat-like/Quinoprotein amine dehydrogenase"/>
    <property type="match status" value="2"/>
</dbReference>
<feature type="repeat" description="WD" evidence="3">
    <location>
        <begin position="45"/>
        <end position="77"/>
    </location>
</feature>
<evidence type="ECO:0008006" key="7">
    <source>
        <dbReference type="Google" id="ProtNLM"/>
    </source>
</evidence>
<evidence type="ECO:0000256" key="1">
    <source>
        <dbReference type="ARBA" id="ARBA00022574"/>
    </source>
</evidence>
<dbReference type="InterPro" id="IPR020472">
    <property type="entry name" value="WD40_PAC1"/>
</dbReference>
<feature type="region of interest" description="Disordered" evidence="4">
    <location>
        <begin position="405"/>
        <end position="448"/>
    </location>
</feature>
<evidence type="ECO:0000256" key="3">
    <source>
        <dbReference type="PROSITE-ProRule" id="PRU00221"/>
    </source>
</evidence>
<evidence type="ECO:0000256" key="4">
    <source>
        <dbReference type="SAM" id="MobiDB-lite"/>
    </source>
</evidence>
<gene>
    <name evidence="5" type="ORF">H4R34_000915</name>
</gene>
<evidence type="ECO:0000313" key="5">
    <source>
        <dbReference type="EMBL" id="KAJ1984053.1"/>
    </source>
</evidence>
<proteinExistence type="predicted"/>
<feature type="repeat" description="WD" evidence="3">
    <location>
        <begin position="250"/>
        <end position="277"/>
    </location>
</feature>
<dbReference type="PRINTS" id="PR00320">
    <property type="entry name" value="GPROTEINBRPT"/>
</dbReference>
<dbReference type="Proteomes" id="UP001151582">
    <property type="component" value="Unassembled WGS sequence"/>
</dbReference>
<feature type="repeat" description="WD" evidence="3">
    <location>
        <begin position="146"/>
        <end position="188"/>
    </location>
</feature>
<reference evidence="5" key="1">
    <citation type="submission" date="2022-07" db="EMBL/GenBank/DDBJ databases">
        <title>Phylogenomic reconstructions and comparative analyses of Kickxellomycotina fungi.</title>
        <authorList>
            <person name="Reynolds N.K."/>
            <person name="Stajich J.E."/>
            <person name="Barry K."/>
            <person name="Grigoriev I.V."/>
            <person name="Crous P."/>
            <person name="Smith M.E."/>
        </authorList>
    </citation>
    <scope>NUCLEOTIDE SEQUENCE</scope>
    <source>
        <strain evidence="5">RSA 567</strain>
    </source>
</reference>
<dbReference type="GO" id="GO:0035861">
    <property type="term" value="C:site of double-strand break"/>
    <property type="evidence" value="ECO:0007669"/>
    <property type="project" value="TreeGrafter"/>
</dbReference>
<feature type="region of interest" description="Disordered" evidence="4">
    <location>
        <begin position="483"/>
        <end position="515"/>
    </location>
</feature>
<dbReference type="PROSITE" id="PS50294">
    <property type="entry name" value="WD_REPEATS_REGION"/>
    <property type="match status" value="1"/>
</dbReference>
<organism evidence="5 6">
    <name type="scientific">Dimargaris verticillata</name>
    <dbReference type="NCBI Taxonomy" id="2761393"/>
    <lineage>
        <taxon>Eukaryota</taxon>
        <taxon>Fungi</taxon>
        <taxon>Fungi incertae sedis</taxon>
        <taxon>Zoopagomycota</taxon>
        <taxon>Kickxellomycotina</taxon>
        <taxon>Dimargaritomycetes</taxon>
        <taxon>Dimargaritales</taxon>
        <taxon>Dimargaritaceae</taxon>
        <taxon>Dimargaris</taxon>
    </lineage>
</organism>
<evidence type="ECO:0000256" key="2">
    <source>
        <dbReference type="ARBA" id="ARBA00022737"/>
    </source>
</evidence>
<dbReference type="GO" id="GO:0005634">
    <property type="term" value="C:nucleus"/>
    <property type="evidence" value="ECO:0007669"/>
    <property type="project" value="TreeGrafter"/>
</dbReference>
<protein>
    <recommendedName>
        <fullName evidence="7">WD40-repeat-containing domain protein</fullName>
    </recommendedName>
</protein>
<dbReference type="SMART" id="SM00320">
    <property type="entry name" value="WD40"/>
    <property type="match status" value="6"/>
</dbReference>
<feature type="region of interest" description="Disordered" evidence="4">
    <location>
        <begin position="1"/>
        <end position="41"/>
    </location>
</feature>
<keyword evidence="6" id="KW-1185">Reference proteome</keyword>
<dbReference type="InterPro" id="IPR015943">
    <property type="entry name" value="WD40/YVTN_repeat-like_dom_sf"/>
</dbReference>
<dbReference type="InterPro" id="IPR001680">
    <property type="entry name" value="WD40_rpt"/>
</dbReference>
<sequence length="515" mass="56641">MPSDDPTSVTLPSASTADALTSSDDDISNASDDEEVPPIQERAELKDHSKAVSALSMDPSGARLVSGSYDYSLKLWDFGGMNAAFRPFRTLHPFGEYHLTDVQFSLSGDTFVAASGATYPKLYNRDGDEVHTFSKGDMYIRDPRKTVGHTMSLTRACWHPSDRAKFWTASLDGTVRLWEVDNPRKCQQVLQIRTKARNTRVPVTAFACPVDGKSIVCASGDGTLSIWPTKGNPSKPTASVESAHQPGGEISSLALSMDRITLASRSGDDTVKLWDLRHFKRPLHTQTGLSWIHPETSVMFSPDDRYVVTGVAAEKRGGDGGLVLLHKATLEIHCRAEFPRENPVAALWHPKLNQLAVGTSQGSITMLYSTTTSQRGAKMARAKVPKAVAPNTVSLQTPIITPHALPMFRDSPMQPTKRKLEKARRDPIASQAPDRPMAGHGHGGRIGTNLVQHVMKNIVKDTRGDEDPREALLKYAKEAEENPYWVAPAYQSTQPKPVFREPDEPSEPQEKRSRT</sequence>
<dbReference type="EMBL" id="JANBQB010000032">
    <property type="protein sequence ID" value="KAJ1984053.1"/>
    <property type="molecule type" value="Genomic_DNA"/>
</dbReference>
<dbReference type="InterPro" id="IPR051858">
    <property type="entry name" value="WD_repeat_GAD-1"/>
</dbReference>
<accession>A0A9W8B6C7</accession>
<feature type="compositionally biased region" description="Acidic residues" evidence="4">
    <location>
        <begin position="23"/>
        <end position="36"/>
    </location>
</feature>
<dbReference type="AlphaFoldDB" id="A0A9W8B6C7"/>
<feature type="compositionally biased region" description="Low complexity" evidence="4">
    <location>
        <begin position="10"/>
        <end position="22"/>
    </location>
</feature>
<feature type="compositionally biased region" description="Basic and acidic residues" evidence="4">
    <location>
        <begin position="498"/>
        <end position="515"/>
    </location>
</feature>
<dbReference type="SUPFAM" id="SSF50978">
    <property type="entry name" value="WD40 repeat-like"/>
    <property type="match status" value="1"/>
</dbReference>
<comment type="caution">
    <text evidence="5">The sequence shown here is derived from an EMBL/GenBank/DDBJ whole genome shotgun (WGS) entry which is preliminary data.</text>
</comment>
<dbReference type="OrthoDB" id="10264376at2759"/>
<keyword evidence="1 3" id="KW-0853">WD repeat</keyword>
<dbReference type="PROSITE" id="PS50082">
    <property type="entry name" value="WD_REPEATS_2"/>
    <property type="match status" value="3"/>
</dbReference>